<dbReference type="AlphaFoldDB" id="A7TC92"/>
<dbReference type="Pfam" id="PF00629">
    <property type="entry name" value="MAM"/>
    <property type="match status" value="1"/>
</dbReference>
<reference evidence="2 3" key="1">
    <citation type="journal article" date="2007" name="Science">
        <title>Sea anemone genome reveals ancestral eumetazoan gene repertoire and genomic organization.</title>
        <authorList>
            <person name="Putnam N.H."/>
            <person name="Srivastava M."/>
            <person name="Hellsten U."/>
            <person name="Dirks B."/>
            <person name="Chapman J."/>
            <person name="Salamov A."/>
            <person name="Terry A."/>
            <person name="Shapiro H."/>
            <person name="Lindquist E."/>
            <person name="Kapitonov V.V."/>
            <person name="Jurka J."/>
            <person name="Genikhovich G."/>
            <person name="Grigoriev I.V."/>
            <person name="Lucas S.M."/>
            <person name="Steele R.E."/>
            <person name="Finnerty J.R."/>
            <person name="Technau U."/>
            <person name="Martindale M.Q."/>
            <person name="Rokhsar D.S."/>
        </authorList>
    </citation>
    <scope>NUCLEOTIDE SEQUENCE [LARGE SCALE GENOMIC DNA]</scope>
    <source>
        <strain evidence="3">CH2 X CH6</strain>
    </source>
</reference>
<dbReference type="PROSITE" id="PS00740">
    <property type="entry name" value="MAM_1"/>
    <property type="match status" value="1"/>
</dbReference>
<evidence type="ECO:0000313" key="3">
    <source>
        <dbReference type="Proteomes" id="UP000001593"/>
    </source>
</evidence>
<dbReference type="OMA" id="METSHQY"/>
<feature type="non-terminal residue" evidence="2">
    <location>
        <position position="118"/>
    </location>
</feature>
<dbReference type="EMBL" id="DS476129">
    <property type="protein sequence ID" value="EDO26344.1"/>
    <property type="molecule type" value="Genomic_DNA"/>
</dbReference>
<feature type="domain" description="MAM" evidence="1">
    <location>
        <begin position="1"/>
        <end position="116"/>
    </location>
</feature>
<dbReference type="PROSITE" id="PS50060">
    <property type="entry name" value="MAM_2"/>
    <property type="match status" value="1"/>
</dbReference>
<dbReference type="GO" id="GO:0016020">
    <property type="term" value="C:membrane"/>
    <property type="evidence" value="ECO:0007669"/>
    <property type="project" value="InterPro"/>
</dbReference>
<dbReference type="SMART" id="SM00137">
    <property type="entry name" value="MAM"/>
    <property type="match status" value="1"/>
</dbReference>
<dbReference type="Gene3D" id="2.60.120.200">
    <property type="match status" value="1"/>
</dbReference>
<proteinExistence type="predicted"/>
<dbReference type="Proteomes" id="UP000001593">
    <property type="component" value="Unassembled WGS sequence"/>
</dbReference>
<sequence>GWFMFIETSSPRKQNETASLVSPEFPPSGKRCLHFYYHMYGSHMGSLAVTYRNTSAGTQVWEKKGDQGNAWKLATLPTVACSRFFQVAFVGKRGGGYQGDAAIDDIYFTDGDCCAVSA</sequence>
<dbReference type="CDD" id="cd06263">
    <property type="entry name" value="MAM"/>
    <property type="match status" value="1"/>
</dbReference>
<name>A7TC92_NEMVE</name>
<accession>A7TC92</accession>
<protein>
    <recommendedName>
        <fullName evidence="1">MAM domain-containing protein</fullName>
    </recommendedName>
</protein>
<evidence type="ECO:0000313" key="2">
    <source>
        <dbReference type="EMBL" id="EDO26344.1"/>
    </source>
</evidence>
<organism evidence="2 3">
    <name type="scientific">Nematostella vectensis</name>
    <name type="common">Starlet sea anemone</name>
    <dbReference type="NCBI Taxonomy" id="45351"/>
    <lineage>
        <taxon>Eukaryota</taxon>
        <taxon>Metazoa</taxon>
        <taxon>Cnidaria</taxon>
        <taxon>Anthozoa</taxon>
        <taxon>Hexacorallia</taxon>
        <taxon>Actiniaria</taxon>
        <taxon>Edwardsiidae</taxon>
        <taxon>Nematostella</taxon>
    </lineage>
</organism>
<dbReference type="SUPFAM" id="SSF49899">
    <property type="entry name" value="Concanavalin A-like lectins/glucanases"/>
    <property type="match status" value="1"/>
</dbReference>
<gene>
    <name evidence="2" type="ORF">NEMVEDRAFT_v1g154539</name>
</gene>
<dbReference type="PANTHER" id="PTHR23282">
    <property type="entry name" value="APICAL ENDOSOMAL GLYCOPROTEIN PRECURSOR"/>
    <property type="match status" value="1"/>
</dbReference>
<dbReference type="InterPro" id="IPR051560">
    <property type="entry name" value="MAM_domain-containing"/>
</dbReference>
<evidence type="ECO:0000259" key="1">
    <source>
        <dbReference type="PROSITE" id="PS50060"/>
    </source>
</evidence>
<dbReference type="PANTHER" id="PTHR23282:SF101">
    <property type="entry name" value="MAM DOMAIN-CONTAINING PROTEIN"/>
    <property type="match status" value="1"/>
</dbReference>
<dbReference type="InParanoid" id="A7TC92"/>
<dbReference type="InterPro" id="IPR013320">
    <property type="entry name" value="ConA-like_dom_sf"/>
</dbReference>
<keyword evidence="3" id="KW-1185">Reference proteome</keyword>
<dbReference type="InterPro" id="IPR000998">
    <property type="entry name" value="MAM_dom"/>
</dbReference>
<dbReference type="HOGENOM" id="CLU_098682_1_0_1"/>